<evidence type="ECO:0000256" key="6">
    <source>
        <dbReference type="ARBA" id="ARBA00023065"/>
    </source>
</evidence>
<dbReference type="Proteomes" id="UP000563050">
    <property type="component" value="Unassembled WGS sequence"/>
</dbReference>
<protein>
    <recommendedName>
        <fullName evidence="4 11">ATP synthase epsilon chain</fullName>
    </recommendedName>
    <alternativeName>
        <fullName evidence="10 11">ATP synthase F1 sector epsilon subunit</fullName>
    </alternativeName>
    <alternativeName>
        <fullName evidence="9 11">F-ATPase epsilon subunit</fullName>
    </alternativeName>
</protein>
<dbReference type="GO" id="GO:0012505">
    <property type="term" value="C:endomembrane system"/>
    <property type="evidence" value="ECO:0007669"/>
    <property type="project" value="UniProtKB-SubCell"/>
</dbReference>
<evidence type="ECO:0000256" key="9">
    <source>
        <dbReference type="ARBA" id="ARBA00030215"/>
    </source>
</evidence>
<dbReference type="HAMAP" id="MF_00530">
    <property type="entry name" value="ATP_synth_epsil_bac"/>
    <property type="match status" value="1"/>
</dbReference>
<dbReference type="Pfam" id="PF02823">
    <property type="entry name" value="ATP-synt_DE_N"/>
    <property type="match status" value="1"/>
</dbReference>
<dbReference type="AlphaFoldDB" id="A0A7W5GZ30"/>
<comment type="subcellular location">
    <subcellularLocation>
        <location evidence="11">Cell membrane</location>
        <topology evidence="11">Peripheral membrane protein</topology>
    </subcellularLocation>
    <subcellularLocation>
        <location evidence="2">Endomembrane system</location>
        <topology evidence="2">Peripheral membrane protein</topology>
    </subcellularLocation>
</comment>
<feature type="domain" description="ATP synthase F1 complex delta/epsilon subunit N-terminal" evidence="12">
    <location>
        <begin position="7"/>
        <end position="83"/>
    </location>
</feature>
<evidence type="ECO:0000256" key="3">
    <source>
        <dbReference type="ARBA" id="ARBA00005712"/>
    </source>
</evidence>
<dbReference type="InterPro" id="IPR036771">
    <property type="entry name" value="ATPsynth_dsu/esu_N"/>
</dbReference>
<comment type="similarity">
    <text evidence="3 11">Belongs to the ATPase epsilon chain family.</text>
</comment>
<evidence type="ECO:0000256" key="2">
    <source>
        <dbReference type="ARBA" id="ARBA00004184"/>
    </source>
</evidence>
<evidence type="ECO:0000256" key="7">
    <source>
        <dbReference type="ARBA" id="ARBA00023136"/>
    </source>
</evidence>
<dbReference type="InterPro" id="IPR001469">
    <property type="entry name" value="ATP_synth_F1_dsu/esu"/>
</dbReference>
<keyword evidence="6 11" id="KW-0406">Ion transport</keyword>
<proteinExistence type="inferred from homology"/>
<dbReference type="InterPro" id="IPR024037">
    <property type="entry name" value="Alt_ATP_synth_F1_esu"/>
</dbReference>
<dbReference type="Gene3D" id="2.60.15.10">
    <property type="entry name" value="F0F1 ATP synthase delta/epsilon subunit, N-terminal"/>
    <property type="match status" value="1"/>
</dbReference>
<dbReference type="GO" id="GO:0005886">
    <property type="term" value="C:plasma membrane"/>
    <property type="evidence" value="ECO:0007669"/>
    <property type="project" value="UniProtKB-SubCell"/>
</dbReference>
<dbReference type="GO" id="GO:0005524">
    <property type="term" value="F:ATP binding"/>
    <property type="evidence" value="ECO:0007669"/>
    <property type="project" value="UniProtKB-UniRule"/>
</dbReference>
<keyword evidence="8 11" id="KW-0139">CF(1)</keyword>
<accession>A0A7W5GZ30</accession>
<comment type="caution">
    <text evidence="13">The sequence shown here is derived from an EMBL/GenBank/DDBJ whole genome shotgun (WGS) entry which is preliminary data.</text>
</comment>
<dbReference type="RefSeq" id="WP_183314704.1">
    <property type="nucleotide sequence ID" value="NZ_JACHXQ010000009.1"/>
</dbReference>
<keyword evidence="11" id="KW-1003">Cell membrane</keyword>
<evidence type="ECO:0000256" key="4">
    <source>
        <dbReference type="ARBA" id="ARBA00014480"/>
    </source>
</evidence>
<dbReference type="SUPFAM" id="SSF51344">
    <property type="entry name" value="Epsilon subunit of F1F0-ATP synthase N-terminal domain"/>
    <property type="match status" value="1"/>
</dbReference>
<dbReference type="EMBL" id="JACHXQ010000009">
    <property type="protein sequence ID" value="MBB3185058.1"/>
    <property type="molecule type" value="Genomic_DNA"/>
</dbReference>
<dbReference type="InterPro" id="IPR020546">
    <property type="entry name" value="ATP_synth_F1_dsu/esu_N"/>
</dbReference>
<comment type="function">
    <text evidence="1 11">Produces ATP from ADP in the presence of a proton gradient across the membrane.</text>
</comment>
<dbReference type="NCBIfam" id="TIGR03166">
    <property type="entry name" value="alt_F1F0_F1_eps"/>
    <property type="match status" value="1"/>
</dbReference>
<keyword evidence="7 11" id="KW-0472">Membrane</keyword>
<gene>
    <name evidence="11" type="primary">atpC</name>
    <name evidence="13" type="ORF">FHR95_002638</name>
</gene>
<evidence type="ECO:0000256" key="5">
    <source>
        <dbReference type="ARBA" id="ARBA00022448"/>
    </source>
</evidence>
<evidence type="ECO:0000313" key="14">
    <source>
        <dbReference type="Proteomes" id="UP000563050"/>
    </source>
</evidence>
<organism evidence="13 14">
    <name type="scientific">Halomonas fontilapidosi</name>
    <dbReference type="NCBI Taxonomy" id="616675"/>
    <lineage>
        <taxon>Bacteria</taxon>
        <taxon>Pseudomonadati</taxon>
        <taxon>Pseudomonadota</taxon>
        <taxon>Gammaproteobacteria</taxon>
        <taxon>Oceanospirillales</taxon>
        <taxon>Halomonadaceae</taxon>
        <taxon>Halomonas</taxon>
    </lineage>
</organism>
<reference evidence="13 14" key="1">
    <citation type="submission" date="2020-08" db="EMBL/GenBank/DDBJ databases">
        <title>Genomic Encyclopedia of Type Strains, Phase III (KMG-III): the genomes of soil and plant-associated and newly described type strains.</title>
        <authorList>
            <person name="Whitman W."/>
        </authorList>
    </citation>
    <scope>NUCLEOTIDE SEQUENCE [LARGE SCALE GENOMIC DNA]</scope>
    <source>
        <strain evidence="13 14">CECT 7341</strain>
    </source>
</reference>
<dbReference type="GO" id="GO:0045259">
    <property type="term" value="C:proton-transporting ATP synthase complex"/>
    <property type="evidence" value="ECO:0007669"/>
    <property type="project" value="UniProtKB-KW"/>
</dbReference>
<keyword evidence="11" id="KW-0066">ATP synthesis</keyword>
<keyword evidence="11" id="KW-0375">Hydrogen ion transport</keyword>
<dbReference type="GO" id="GO:0046933">
    <property type="term" value="F:proton-transporting ATP synthase activity, rotational mechanism"/>
    <property type="evidence" value="ECO:0007669"/>
    <property type="project" value="UniProtKB-UniRule"/>
</dbReference>
<evidence type="ECO:0000256" key="1">
    <source>
        <dbReference type="ARBA" id="ARBA00003543"/>
    </source>
</evidence>
<name>A0A7W5GZ30_9GAMM</name>
<dbReference type="NCBIfam" id="NF004871">
    <property type="entry name" value="PRK06228.1"/>
    <property type="match status" value="1"/>
</dbReference>
<keyword evidence="14" id="KW-1185">Reference proteome</keyword>
<keyword evidence="5 11" id="KW-0813">Transport</keyword>
<dbReference type="CDD" id="cd12152">
    <property type="entry name" value="F1-ATPase_delta"/>
    <property type="match status" value="1"/>
</dbReference>
<evidence type="ECO:0000259" key="12">
    <source>
        <dbReference type="Pfam" id="PF02823"/>
    </source>
</evidence>
<comment type="subunit">
    <text evidence="11">F-type ATPases have 2 components, CF(1) - the catalytic core - and CF(0) - the membrane proton channel. CF(1) has five subunits: alpha(3), beta(3), gamma(1), delta(1), epsilon(1). CF(0) has three main subunits: a, b and c.</text>
</comment>
<evidence type="ECO:0000256" key="10">
    <source>
        <dbReference type="ARBA" id="ARBA00031795"/>
    </source>
</evidence>
<evidence type="ECO:0000256" key="11">
    <source>
        <dbReference type="HAMAP-Rule" id="MF_00530"/>
    </source>
</evidence>
<sequence length="137" mass="15072">MSLSAEMQVTLRLPTRTLYEGPATRLSAEAENGAFGMLPNHIDFVTALVPSVLILTLADGEERIFGIDEGILVKKGHDVDIAIRRGVQGSDLASLRETVQESFVEVDEEERVARSALSRLEAGIVRRFADLQRPRTP</sequence>
<evidence type="ECO:0000256" key="8">
    <source>
        <dbReference type="ARBA" id="ARBA00023196"/>
    </source>
</evidence>
<evidence type="ECO:0000313" key="13">
    <source>
        <dbReference type="EMBL" id="MBB3185058.1"/>
    </source>
</evidence>